<dbReference type="Proteomes" id="UP000053611">
    <property type="component" value="Unassembled WGS sequence"/>
</dbReference>
<reference evidence="2 3" key="1">
    <citation type="submission" date="2015-03" db="EMBL/GenBank/DDBJ databases">
        <title>Genomics and transcriptomics of the oil-accumulating basidiomycete yeast T. oleaginosus allow insights into substrate utilization and the diverse evolutionary trajectories of mating systems in fungi.</title>
        <authorList>
            <consortium name="DOE Joint Genome Institute"/>
            <person name="Kourist R."/>
            <person name="Kracht O."/>
            <person name="Bracharz F."/>
            <person name="Lipzen A."/>
            <person name="Nolan M."/>
            <person name="Ohm R."/>
            <person name="Grigoriev I."/>
            <person name="Sun S."/>
            <person name="Heitman J."/>
            <person name="Bruck T."/>
            <person name="Nowrousian M."/>
        </authorList>
    </citation>
    <scope>NUCLEOTIDE SEQUENCE [LARGE SCALE GENOMIC DNA]</scope>
    <source>
        <strain evidence="2 3">IBC0246</strain>
    </source>
</reference>
<accession>A0A0J1B672</accession>
<evidence type="ECO:0000256" key="1">
    <source>
        <dbReference type="SAM" id="MobiDB-lite"/>
    </source>
</evidence>
<evidence type="ECO:0000313" key="3">
    <source>
        <dbReference type="Proteomes" id="UP000053611"/>
    </source>
</evidence>
<organism evidence="2 3">
    <name type="scientific">Cutaneotrichosporon oleaginosum</name>
    <dbReference type="NCBI Taxonomy" id="879819"/>
    <lineage>
        <taxon>Eukaryota</taxon>
        <taxon>Fungi</taxon>
        <taxon>Dikarya</taxon>
        <taxon>Basidiomycota</taxon>
        <taxon>Agaricomycotina</taxon>
        <taxon>Tremellomycetes</taxon>
        <taxon>Trichosporonales</taxon>
        <taxon>Trichosporonaceae</taxon>
        <taxon>Cutaneotrichosporon</taxon>
    </lineage>
</organism>
<dbReference type="PANTHER" id="PTHR40462:SF1">
    <property type="entry name" value="EXPRESSED PROTEIN"/>
    <property type="match status" value="1"/>
</dbReference>
<protein>
    <submittedName>
        <fullName evidence="2">Uncharacterized protein</fullName>
    </submittedName>
</protein>
<dbReference type="GeneID" id="28983479"/>
<dbReference type="OrthoDB" id="3050608at2759"/>
<gene>
    <name evidence="2" type="ORF">CC85DRAFT_284780</name>
</gene>
<feature type="region of interest" description="Disordered" evidence="1">
    <location>
        <begin position="1"/>
        <end position="98"/>
    </location>
</feature>
<dbReference type="AlphaFoldDB" id="A0A0J1B672"/>
<sequence length="98" mass="9645">MDFLKQAQGALGGAAGGQQQQQGAPAGAAGAAGVQPGQAGAAGQATGQQDALDKGVDTLLGRMGHAQNAQTTEKISDGVRSAFKSQATGKDVPIQDKQ</sequence>
<feature type="compositionally biased region" description="Low complexity" evidence="1">
    <location>
        <begin position="17"/>
        <end position="49"/>
    </location>
</feature>
<keyword evidence="3" id="KW-1185">Reference proteome</keyword>
<evidence type="ECO:0000313" key="2">
    <source>
        <dbReference type="EMBL" id="KLT43224.1"/>
    </source>
</evidence>
<dbReference type="EMBL" id="KQ087197">
    <property type="protein sequence ID" value="KLT43224.1"/>
    <property type="molecule type" value="Genomic_DNA"/>
</dbReference>
<dbReference type="RefSeq" id="XP_018279715.1">
    <property type="nucleotide sequence ID" value="XM_018422876.1"/>
</dbReference>
<name>A0A0J1B672_9TREE</name>
<dbReference type="PANTHER" id="PTHR40462">
    <property type="entry name" value="CHROMOSOME 1, WHOLE GENOME SHOTGUN SEQUENCE"/>
    <property type="match status" value="1"/>
</dbReference>
<proteinExistence type="predicted"/>